<accession>A0A4Y2A7V0</accession>
<dbReference type="Proteomes" id="UP000499080">
    <property type="component" value="Unassembled WGS sequence"/>
</dbReference>
<dbReference type="AlphaFoldDB" id="A0A4Y2A7V0"/>
<protein>
    <recommendedName>
        <fullName evidence="3">Reverse transcriptase domain-containing protein</fullName>
    </recommendedName>
</protein>
<evidence type="ECO:0000313" key="2">
    <source>
        <dbReference type="Proteomes" id="UP000499080"/>
    </source>
</evidence>
<organism evidence="1 2">
    <name type="scientific">Araneus ventricosus</name>
    <name type="common">Orbweaver spider</name>
    <name type="synonym">Epeira ventricosa</name>
    <dbReference type="NCBI Taxonomy" id="182803"/>
    <lineage>
        <taxon>Eukaryota</taxon>
        <taxon>Metazoa</taxon>
        <taxon>Ecdysozoa</taxon>
        <taxon>Arthropoda</taxon>
        <taxon>Chelicerata</taxon>
        <taxon>Arachnida</taxon>
        <taxon>Araneae</taxon>
        <taxon>Araneomorphae</taxon>
        <taxon>Entelegynae</taxon>
        <taxon>Araneoidea</taxon>
        <taxon>Araneidae</taxon>
        <taxon>Araneus</taxon>
    </lineage>
</organism>
<keyword evidence="2" id="KW-1185">Reference proteome</keyword>
<dbReference type="EMBL" id="BGPR01000006">
    <property type="protein sequence ID" value="GBL75004.1"/>
    <property type="molecule type" value="Genomic_DNA"/>
</dbReference>
<proteinExistence type="predicted"/>
<sequence>MPQEERLGVLDRPFSIADVMKKLRNEDNTSASPDRLTYHHWRTVDPKTKTMKTIFNLCLQFKKIPLSWKETKTVLIPKKGVDLDIPGNWRPIALSNTLYKEDQLGDLTKCLTGRLTN</sequence>
<evidence type="ECO:0000313" key="1">
    <source>
        <dbReference type="EMBL" id="GBL75004.1"/>
    </source>
</evidence>
<comment type="caution">
    <text evidence="1">The sequence shown here is derived from an EMBL/GenBank/DDBJ whole genome shotgun (WGS) entry which is preliminary data.</text>
</comment>
<gene>
    <name evidence="1" type="ORF">AVEN_243803_1</name>
</gene>
<reference evidence="1 2" key="1">
    <citation type="journal article" date="2019" name="Sci. Rep.">
        <title>Orb-weaving spider Araneus ventricosus genome elucidates the spidroin gene catalogue.</title>
        <authorList>
            <person name="Kono N."/>
            <person name="Nakamura H."/>
            <person name="Ohtoshi R."/>
            <person name="Moran D.A.P."/>
            <person name="Shinohara A."/>
            <person name="Yoshida Y."/>
            <person name="Fujiwara M."/>
            <person name="Mori M."/>
            <person name="Tomita M."/>
            <person name="Arakawa K."/>
        </authorList>
    </citation>
    <scope>NUCLEOTIDE SEQUENCE [LARGE SCALE GENOMIC DNA]</scope>
</reference>
<name>A0A4Y2A7V0_ARAVE</name>
<evidence type="ECO:0008006" key="3">
    <source>
        <dbReference type="Google" id="ProtNLM"/>
    </source>
</evidence>
<dbReference type="OrthoDB" id="6429694at2759"/>
<dbReference type="PANTHER" id="PTHR19446">
    <property type="entry name" value="REVERSE TRANSCRIPTASES"/>
    <property type="match status" value="1"/>
</dbReference>